<dbReference type="InterPro" id="IPR001107">
    <property type="entry name" value="Band_7"/>
</dbReference>
<name>I0IEN4_PHYMF</name>
<dbReference type="SMART" id="SM00244">
    <property type="entry name" value="PHB"/>
    <property type="match status" value="1"/>
</dbReference>
<feature type="region of interest" description="Disordered" evidence="3">
    <location>
        <begin position="449"/>
        <end position="475"/>
    </location>
</feature>
<comment type="subcellular location">
    <subcellularLocation>
        <location evidence="1">Membrane</location>
        <topology evidence="1">Single-pass membrane protein</topology>
    </subcellularLocation>
</comment>
<feature type="compositionally biased region" description="Low complexity" evidence="3">
    <location>
        <begin position="32"/>
        <end position="47"/>
    </location>
</feature>
<feature type="domain" description="Band 7" evidence="4">
    <location>
        <begin position="82"/>
        <end position="287"/>
    </location>
</feature>
<keyword evidence="6" id="KW-1185">Reference proteome</keyword>
<evidence type="ECO:0000259" key="4">
    <source>
        <dbReference type="SMART" id="SM00244"/>
    </source>
</evidence>
<organism evidence="5 6">
    <name type="scientific">Phycisphaera mikurensis (strain NBRC 102666 / KCTC 22515 / FYK2301M01)</name>
    <dbReference type="NCBI Taxonomy" id="1142394"/>
    <lineage>
        <taxon>Bacteria</taxon>
        <taxon>Pseudomonadati</taxon>
        <taxon>Planctomycetota</taxon>
        <taxon>Phycisphaerae</taxon>
        <taxon>Phycisphaerales</taxon>
        <taxon>Phycisphaeraceae</taxon>
        <taxon>Phycisphaera</taxon>
    </lineage>
</organism>
<sequence>MSEHDPHAEGTPPPVDGSPPAGDPPAAPDAPPSEAAPIAIRAPEAPDGGVDPGQQSLADALKVSFALLKVVMIGLVVLYALSGIYRVESQEQAVELFMGRIVGEGEERVKDEGFHLAWPFPLGAVIKVPTSTQTVNLNQAFLFEIRDQDRGRTYDELAAGGARGPLNPERDGSLITADNNLVHGVFRASYAITDAGDYITNVGDAANPRDRQRLADLLESVLRSSIIRAVAATPSDDFIGGRANQDVARRDAQATLDKLGTGITLNELTLERPTMPLPVRDAYNLVAQAENRRNEAVNTAETRRRELLGRAGGAAALPAPGGGDGPLVRLVKEYELASAANDQQEKRRLGEALSSAFRELRIDGGERGPLNLSGEAAGRINRAKTERTAAVQEITAEAEQFAKLLPRWRANPELFKQLTWARTRADIFSDGSDIETFLAPEGQLYLELNRDPDIQRQRERDRIATERAEREGRPG</sequence>
<dbReference type="EMBL" id="AP012338">
    <property type="protein sequence ID" value="BAM03722.1"/>
    <property type="molecule type" value="Genomic_DNA"/>
</dbReference>
<dbReference type="KEGG" id="phm:PSMK_15630"/>
<dbReference type="InterPro" id="IPR036013">
    <property type="entry name" value="Band_7/SPFH_dom_sf"/>
</dbReference>
<evidence type="ECO:0000256" key="2">
    <source>
        <dbReference type="SAM" id="Coils"/>
    </source>
</evidence>
<dbReference type="RefSeq" id="WP_014436940.1">
    <property type="nucleotide sequence ID" value="NC_017080.1"/>
</dbReference>
<proteinExistence type="predicted"/>
<dbReference type="OrthoDB" id="9779595at2"/>
<dbReference type="Pfam" id="PF01145">
    <property type="entry name" value="Band_7"/>
    <property type="match status" value="1"/>
</dbReference>
<gene>
    <name evidence="5" type="ordered locus">PSMK_15630</name>
</gene>
<evidence type="ECO:0000313" key="6">
    <source>
        <dbReference type="Proteomes" id="UP000007881"/>
    </source>
</evidence>
<dbReference type="AlphaFoldDB" id="I0IEN4"/>
<protein>
    <recommendedName>
        <fullName evidence="4">Band 7 domain-containing protein</fullName>
    </recommendedName>
</protein>
<feature type="region of interest" description="Disordered" evidence="3">
    <location>
        <begin position="1"/>
        <end position="53"/>
    </location>
</feature>
<dbReference type="HOGENOM" id="CLU_574720_0_0_0"/>
<dbReference type="Gene3D" id="3.30.479.30">
    <property type="entry name" value="Band 7 domain"/>
    <property type="match status" value="1"/>
</dbReference>
<evidence type="ECO:0000256" key="3">
    <source>
        <dbReference type="SAM" id="MobiDB-lite"/>
    </source>
</evidence>
<dbReference type="STRING" id="1142394.PSMK_15630"/>
<feature type="coiled-coil region" evidence="2">
    <location>
        <begin position="279"/>
        <end position="347"/>
    </location>
</feature>
<keyword evidence="2" id="KW-0175">Coiled coil</keyword>
<accession>I0IEN4</accession>
<dbReference type="eggNOG" id="COG0330">
    <property type="taxonomic scope" value="Bacteria"/>
</dbReference>
<dbReference type="Proteomes" id="UP000007881">
    <property type="component" value="Chromosome"/>
</dbReference>
<reference evidence="5 6" key="1">
    <citation type="submission" date="2012-02" db="EMBL/GenBank/DDBJ databases">
        <title>Complete genome sequence of Phycisphaera mikurensis NBRC 102666.</title>
        <authorList>
            <person name="Ankai A."/>
            <person name="Hosoyama A."/>
            <person name="Terui Y."/>
            <person name="Sekine M."/>
            <person name="Fukai R."/>
            <person name="Kato Y."/>
            <person name="Nakamura S."/>
            <person name="Yamada-Narita S."/>
            <person name="Kawakoshi A."/>
            <person name="Fukunaga Y."/>
            <person name="Yamazaki S."/>
            <person name="Fujita N."/>
        </authorList>
    </citation>
    <scope>NUCLEOTIDE SEQUENCE [LARGE SCALE GENOMIC DNA]</scope>
    <source>
        <strain evidence="6">NBRC 102666 / KCTC 22515 / FYK2301M01</strain>
    </source>
</reference>
<feature type="compositionally biased region" description="Pro residues" evidence="3">
    <location>
        <begin position="11"/>
        <end position="31"/>
    </location>
</feature>
<dbReference type="GO" id="GO:0016020">
    <property type="term" value="C:membrane"/>
    <property type="evidence" value="ECO:0007669"/>
    <property type="project" value="UniProtKB-SubCell"/>
</dbReference>
<evidence type="ECO:0000313" key="5">
    <source>
        <dbReference type="EMBL" id="BAM03722.1"/>
    </source>
</evidence>
<evidence type="ECO:0000256" key="1">
    <source>
        <dbReference type="ARBA" id="ARBA00004167"/>
    </source>
</evidence>